<dbReference type="EMBL" id="LJZR01000075">
    <property type="protein sequence ID" value="KPQ31967.1"/>
    <property type="molecule type" value="Genomic_DNA"/>
</dbReference>
<dbReference type="AlphaFoldDB" id="A0A0P8BEA9"/>
<dbReference type="STRING" id="1666911.HLUCCA11_22655"/>
<reference evidence="1 2" key="1">
    <citation type="submission" date="2015-09" db="EMBL/GenBank/DDBJ databases">
        <title>Identification and resolution of microdiversity through metagenomic sequencing of parallel consortia.</title>
        <authorList>
            <person name="Nelson W.C."/>
            <person name="Romine M.F."/>
            <person name="Lindemann S.R."/>
        </authorList>
    </citation>
    <scope>NUCLEOTIDE SEQUENCE [LARGE SCALE GENOMIC DNA]</scope>
    <source>
        <strain evidence="1">Ana</strain>
    </source>
</reference>
<evidence type="ECO:0000313" key="2">
    <source>
        <dbReference type="Proteomes" id="UP000050465"/>
    </source>
</evidence>
<protein>
    <submittedName>
        <fullName evidence="1">Uncharacterized protein</fullName>
    </submittedName>
</protein>
<accession>A0A0P8BEA9</accession>
<evidence type="ECO:0000313" key="1">
    <source>
        <dbReference type="EMBL" id="KPQ31967.1"/>
    </source>
</evidence>
<proteinExistence type="predicted"/>
<organism evidence="1 2">
    <name type="scientific">Phormidesmis priestleyi Ana</name>
    <dbReference type="NCBI Taxonomy" id="1666911"/>
    <lineage>
        <taxon>Bacteria</taxon>
        <taxon>Bacillati</taxon>
        <taxon>Cyanobacteriota</taxon>
        <taxon>Cyanophyceae</taxon>
        <taxon>Leptolyngbyales</taxon>
        <taxon>Leptolyngbyaceae</taxon>
        <taxon>Phormidesmis</taxon>
    </lineage>
</organism>
<gene>
    <name evidence="1" type="ORF">HLUCCA11_22655</name>
</gene>
<comment type="caution">
    <text evidence="1">The sequence shown here is derived from an EMBL/GenBank/DDBJ whole genome shotgun (WGS) entry which is preliminary data.</text>
</comment>
<name>A0A0P8BEA9_9CYAN</name>
<sequence>MRQILNLLQPSTSAYNIGVAEPTTQESLALSFLNLSNAFEAIEPELIRFPALDSGDLRRKIASLVEQLQQETEDGQL</sequence>
<dbReference type="Proteomes" id="UP000050465">
    <property type="component" value="Unassembled WGS sequence"/>
</dbReference>